<evidence type="ECO:0000313" key="2">
    <source>
        <dbReference type="EMBL" id="PVH97139.1"/>
    </source>
</evidence>
<dbReference type="EMBL" id="KZ805445">
    <property type="protein sequence ID" value="PVH97139.1"/>
    <property type="molecule type" value="Genomic_DNA"/>
</dbReference>
<evidence type="ECO:0000313" key="3">
    <source>
        <dbReference type="Proteomes" id="UP000244855"/>
    </source>
</evidence>
<evidence type="ECO:0000256" key="1">
    <source>
        <dbReference type="SAM" id="MobiDB-lite"/>
    </source>
</evidence>
<gene>
    <name evidence="2" type="ORF">DM02DRAFT_92042</name>
</gene>
<keyword evidence="3" id="KW-1185">Reference proteome</keyword>
<protein>
    <submittedName>
        <fullName evidence="2">Uncharacterized protein</fullName>
    </submittedName>
</protein>
<feature type="compositionally biased region" description="Polar residues" evidence="1">
    <location>
        <begin position="187"/>
        <end position="196"/>
    </location>
</feature>
<sequence length="202" mass="22463">MKRSVTAVTGSQYAFSICLPKLTGSHKLEARMSEEFSPLFAMAGGLWGAHDQRFGLLKRCIRAYQTTVPPIECNMVWAWGLKAVVRPITSSHIATRGIIRGSGHAQVRSINCSSRANDGSYWVSNVGEEIETITCATRYDPSPHAARRLRSRGYCSRFNFEARHSCMGKQYCSRRQSREKRAAVSRSHGQSASRSPAQGLLH</sequence>
<name>A0A2V1DIR0_9PLEO</name>
<dbReference type="AlphaFoldDB" id="A0A2V1DIR0"/>
<accession>A0A2V1DIR0</accession>
<proteinExistence type="predicted"/>
<organism evidence="2 3">
    <name type="scientific">Periconia macrospinosa</name>
    <dbReference type="NCBI Taxonomy" id="97972"/>
    <lineage>
        <taxon>Eukaryota</taxon>
        <taxon>Fungi</taxon>
        <taxon>Dikarya</taxon>
        <taxon>Ascomycota</taxon>
        <taxon>Pezizomycotina</taxon>
        <taxon>Dothideomycetes</taxon>
        <taxon>Pleosporomycetidae</taxon>
        <taxon>Pleosporales</taxon>
        <taxon>Massarineae</taxon>
        <taxon>Periconiaceae</taxon>
        <taxon>Periconia</taxon>
    </lineage>
</organism>
<reference evidence="2 3" key="1">
    <citation type="journal article" date="2018" name="Sci. Rep.">
        <title>Comparative genomics provides insights into the lifestyle and reveals functional heterogeneity of dark septate endophytic fungi.</title>
        <authorList>
            <person name="Knapp D.G."/>
            <person name="Nemeth J.B."/>
            <person name="Barry K."/>
            <person name="Hainaut M."/>
            <person name="Henrissat B."/>
            <person name="Johnson J."/>
            <person name="Kuo A."/>
            <person name="Lim J.H.P."/>
            <person name="Lipzen A."/>
            <person name="Nolan M."/>
            <person name="Ohm R.A."/>
            <person name="Tamas L."/>
            <person name="Grigoriev I.V."/>
            <person name="Spatafora J.W."/>
            <person name="Nagy L.G."/>
            <person name="Kovacs G.M."/>
        </authorList>
    </citation>
    <scope>NUCLEOTIDE SEQUENCE [LARGE SCALE GENOMIC DNA]</scope>
    <source>
        <strain evidence="2 3">DSE2036</strain>
    </source>
</reference>
<dbReference type="Proteomes" id="UP000244855">
    <property type="component" value="Unassembled WGS sequence"/>
</dbReference>
<feature type="region of interest" description="Disordered" evidence="1">
    <location>
        <begin position="177"/>
        <end position="202"/>
    </location>
</feature>